<dbReference type="STRING" id="1675527.AIOL_000531"/>
<dbReference type="RefSeq" id="WP_049641936.1">
    <property type="nucleotide sequence ID" value="NZ_LFTY01000001.1"/>
</dbReference>
<evidence type="ECO:0000256" key="1">
    <source>
        <dbReference type="ARBA" id="ARBA00023015"/>
    </source>
</evidence>
<feature type="domain" description="HTH hxlR-type" evidence="4">
    <location>
        <begin position="10"/>
        <end position="107"/>
    </location>
</feature>
<dbReference type="PATRIC" id="fig|1675527.3.peg.586"/>
<dbReference type="Pfam" id="PF01638">
    <property type="entry name" value="HxlR"/>
    <property type="match status" value="1"/>
</dbReference>
<accession>A0A0J9H3X1</accession>
<keyword evidence="1" id="KW-0805">Transcription regulation</keyword>
<evidence type="ECO:0000256" key="2">
    <source>
        <dbReference type="ARBA" id="ARBA00023125"/>
    </source>
</evidence>
<organism evidence="5 6">
    <name type="scientific">Candidatus Rhodobacter oscarellae</name>
    <dbReference type="NCBI Taxonomy" id="1675527"/>
    <lineage>
        <taxon>Bacteria</taxon>
        <taxon>Pseudomonadati</taxon>
        <taxon>Pseudomonadota</taxon>
        <taxon>Alphaproteobacteria</taxon>
        <taxon>Rhodobacterales</taxon>
        <taxon>Rhodobacter group</taxon>
        <taxon>Rhodobacter</taxon>
    </lineage>
</organism>
<keyword evidence="3" id="KW-0804">Transcription</keyword>
<protein>
    <submittedName>
        <fullName evidence="5">Transcriptional regulator, HxlR family</fullName>
    </submittedName>
</protein>
<evidence type="ECO:0000313" key="5">
    <source>
        <dbReference type="EMBL" id="KMW60378.1"/>
    </source>
</evidence>
<comment type="caution">
    <text evidence="5">The sequence shown here is derived from an EMBL/GenBank/DDBJ whole genome shotgun (WGS) entry which is preliminary data.</text>
</comment>
<keyword evidence="6" id="KW-1185">Reference proteome</keyword>
<dbReference type="PANTHER" id="PTHR33204:SF18">
    <property type="entry name" value="TRANSCRIPTIONAL REGULATORY PROTEIN"/>
    <property type="match status" value="1"/>
</dbReference>
<dbReference type="InterPro" id="IPR002577">
    <property type="entry name" value="HTH_HxlR"/>
</dbReference>
<dbReference type="Gene3D" id="1.10.10.10">
    <property type="entry name" value="Winged helix-like DNA-binding domain superfamily/Winged helix DNA-binding domain"/>
    <property type="match status" value="1"/>
</dbReference>
<dbReference type="PANTHER" id="PTHR33204">
    <property type="entry name" value="TRANSCRIPTIONAL REGULATOR, MARR FAMILY"/>
    <property type="match status" value="1"/>
</dbReference>
<name>A0A0J9H3X1_9RHOB</name>
<dbReference type="PROSITE" id="PS51118">
    <property type="entry name" value="HTH_HXLR"/>
    <property type="match status" value="1"/>
</dbReference>
<sequence length="239" mass="26540">MAEPTYPKFCPVAMAASLLEPRWTMLVLCELWAGSSRFNEIQRGVPGMSPGLLSKRLKGMEANGLVTRSGAGPGAHAEYFTTPIADELEPLICGLGEWAHRNIDHEVTLRDIDAQFLMWSIRRKIDLLQLPKRKNVIQFILNDPPNETASFWLVSKPGEETDLCYVDPKFDVDLYVVCELRALTSAWMGHSTFDAEIDGGRISLTGHELMARTLTKWLVRSSYADIAKVKSGGELSGTA</sequence>
<reference evidence="5 6" key="1">
    <citation type="submission" date="2015-06" db="EMBL/GenBank/DDBJ databases">
        <title>Draft genome sequence of an Alphaproteobacteria species associated to the Mediterranean sponge Oscarella lobularis.</title>
        <authorList>
            <person name="Jourda C."/>
            <person name="Santini S."/>
            <person name="Claverie J.-M."/>
        </authorList>
    </citation>
    <scope>NUCLEOTIDE SEQUENCE [LARGE SCALE GENOMIC DNA]</scope>
    <source>
        <strain evidence="5">IGS</strain>
    </source>
</reference>
<dbReference type="EMBL" id="LFTY01000001">
    <property type="protein sequence ID" value="KMW60378.1"/>
    <property type="molecule type" value="Genomic_DNA"/>
</dbReference>
<dbReference type="OrthoDB" id="9782219at2"/>
<proteinExistence type="predicted"/>
<dbReference type="InterPro" id="IPR036388">
    <property type="entry name" value="WH-like_DNA-bd_sf"/>
</dbReference>
<dbReference type="SUPFAM" id="SSF46785">
    <property type="entry name" value="Winged helix' DNA-binding domain"/>
    <property type="match status" value="1"/>
</dbReference>
<gene>
    <name evidence="5" type="ORF">AIOL_000531</name>
</gene>
<evidence type="ECO:0000313" key="6">
    <source>
        <dbReference type="Proteomes" id="UP000037178"/>
    </source>
</evidence>
<keyword evidence="2" id="KW-0238">DNA-binding</keyword>
<evidence type="ECO:0000256" key="3">
    <source>
        <dbReference type="ARBA" id="ARBA00023163"/>
    </source>
</evidence>
<evidence type="ECO:0000259" key="4">
    <source>
        <dbReference type="PROSITE" id="PS51118"/>
    </source>
</evidence>
<dbReference type="Proteomes" id="UP000037178">
    <property type="component" value="Unassembled WGS sequence"/>
</dbReference>
<dbReference type="GO" id="GO:0003677">
    <property type="term" value="F:DNA binding"/>
    <property type="evidence" value="ECO:0007669"/>
    <property type="project" value="UniProtKB-KW"/>
</dbReference>
<dbReference type="AlphaFoldDB" id="A0A0J9H3X1"/>
<dbReference type="InterPro" id="IPR036390">
    <property type="entry name" value="WH_DNA-bd_sf"/>
</dbReference>